<reference evidence="2" key="1">
    <citation type="submission" date="2016-05" db="EMBL/GenBank/DDBJ databases">
        <title>Comparative genomics of biotechnologically important yeasts.</title>
        <authorList>
            <consortium name="DOE Joint Genome Institute"/>
            <person name="Riley R."/>
            <person name="Haridas S."/>
            <person name="Wolfe K.H."/>
            <person name="Lopes M.R."/>
            <person name="Hittinger C.T."/>
            <person name="Goker M."/>
            <person name="Salamov A."/>
            <person name="Wisecaver J."/>
            <person name="Long T.M."/>
            <person name="Aerts A.L."/>
            <person name="Barry K."/>
            <person name="Choi C."/>
            <person name="Clum A."/>
            <person name="Coughlan A.Y."/>
            <person name="Deshpande S."/>
            <person name="Douglass A.P."/>
            <person name="Hanson S.J."/>
            <person name="Klenk H.-P."/>
            <person name="Labutti K."/>
            <person name="Lapidus A."/>
            <person name="Lindquist E."/>
            <person name="Lipzen A."/>
            <person name="Meier-Kolthoff J.P."/>
            <person name="Ohm R.A."/>
            <person name="Otillar R.P."/>
            <person name="Pangilinan J."/>
            <person name="Peng Y."/>
            <person name="Rokas A."/>
            <person name="Rosa C.A."/>
            <person name="Scheuner C."/>
            <person name="Sibirny A.A."/>
            <person name="Slot J.C."/>
            <person name="Stielow J.B."/>
            <person name="Sun H."/>
            <person name="Kurtzman C.P."/>
            <person name="Blackwell M."/>
            <person name="Grigoriev I.V."/>
            <person name="Jeffries T.W."/>
        </authorList>
    </citation>
    <scope>NUCLEOTIDE SEQUENCE [LARGE SCALE GENOMIC DNA]</scope>
    <source>
        <strain evidence="2">NRRL Y-2460</strain>
    </source>
</reference>
<name>A0A1E4TQF2_PACTA</name>
<dbReference type="SUPFAM" id="SSF56281">
    <property type="entry name" value="Metallo-hydrolase/oxidoreductase"/>
    <property type="match status" value="1"/>
</dbReference>
<dbReference type="PANTHER" id="PTHR33835:SF1">
    <property type="entry name" value="METALLO-BETA-LACTAMASE DOMAIN-CONTAINING PROTEIN"/>
    <property type="match status" value="1"/>
</dbReference>
<gene>
    <name evidence="1" type="ORF">PACTADRAFT_51714</name>
</gene>
<proteinExistence type="predicted"/>
<dbReference type="Proteomes" id="UP000094236">
    <property type="component" value="Unassembled WGS sequence"/>
</dbReference>
<dbReference type="OrthoDB" id="421671at2759"/>
<accession>A0A1E4TQF2</accession>
<dbReference type="EMBL" id="KV454017">
    <property type="protein sequence ID" value="ODV93977.1"/>
    <property type="molecule type" value="Genomic_DNA"/>
</dbReference>
<evidence type="ECO:0000313" key="2">
    <source>
        <dbReference type="Proteomes" id="UP000094236"/>
    </source>
</evidence>
<keyword evidence="2" id="KW-1185">Reference proteome</keyword>
<dbReference type="InterPro" id="IPR025638">
    <property type="entry name" value="DUF4336"/>
</dbReference>
<dbReference type="AlphaFoldDB" id="A0A1E4TQF2"/>
<protein>
    <recommendedName>
        <fullName evidence="3">Metallo-beta-lactamase domain-containing protein</fullName>
    </recommendedName>
</protein>
<evidence type="ECO:0000313" key="1">
    <source>
        <dbReference type="EMBL" id="ODV93977.1"/>
    </source>
</evidence>
<organism evidence="1 2">
    <name type="scientific">Pachysolen tannophilus NRRL Y-2460</name>
    <dbReference type="NCBI Taxonomy" id="669874"/>
    <lineage>
        <taxon>Eukaryota</taxon>
        <taxon>Fungi</taxon>
        <taxon>Dikarya</taxon>
        <taxon>Ascomycota</taxon>
        <taxon>Saccharomycotina</taxon>
        <taxon>Pichiomycetes</taxon>
        <taxon>Pachysolenaceae</taxon>
        <taxon>Pachysolen</taxon>
    </lineage>
</organism>
<sequence>MGYPNPIGGISRKLSNDVFIHSCRFTRVNFLQFGARMSVIKLPDDSYVVYSAIPYNKEMINSFNELVGDKDWLLKVRYLVIPDVAHTMAITSYKDKMSENVKIIGMEGCNNIVDSMINIKLNEKFAYNVIEDDEQFQKLGLDKKNDAAFTENFKMLYMPKHPNKELILYHGNSKTLFEADLMMNLRNKKSIPDDNNQFNEQFGGKNVHTGISYLTGYMNPTSKIGIAAMTKLIPVSDESKLFFKNLNGLDIEKIVMSHGDVIEHGGSKVIKDLFAKFIN</sequence>
<dbReference type="PANTHER" id="PTHR33835">
    <property type="entry name" value="YALI0C07656P"/>
    <property type="match status" value="1"/>
</dbReference>
<dbReference type="InterPro" id="IPR036866">
    <property type="entry name" value="RibonucZ/Hydroxyglut_hydro"/>
</dbReference>
<evidence type="ECO:0008006" key="3">
    <source>
        <dbReference type="Google" id="ProtNLM"/>
    </source>
</evidence>